<name>A0A716QZH1_SALTI</name>
<comment type="subcellular location">
    <subcellularLocation>
        <location evidence="1">Cell inner membrane</location>
        <topology evidence="1">Multi-pass membrane protein</topology>
    </subcellularLocation>
</comment>
<reference evidence="7" key="1">
    <citation type="journal article" date="2018" name="Genome Biol.">
        <title>SKESA: strategic k-mer extension for scrupulous assemblies.</title>
        <authorList>
            <person name="Souvorov A."/>
            <person name="Agarwala R."/>
            <person name="Lipman D.J."/>
        </authorList>
    </citation>
    <scope>NUCLEOTIDE SEQUENCE</scope>
    <source>
        <strain evidence="7">CT18</strain>
    </source>
</reference>
<keyword evidence="6" id="KW-1133">Transmembrane helix</keyword>
<proteinExistence type="inferred from homology"/>
<keyword evidence="6" id="KW-0812">Transmembrane</keyword>
<dbReference type="InterPro" id="IPR036259">
    <property type="entry name" value="MFS_trans_sf"/>
</dbReference>
<organism evidence="7">
    <name type="scientific">Salmonella enterica subsp. enterica serovar Typhi str. CT18</name>
    <dbReference type="NCBI Taxonomy" id="220341"/>
    <lineage>
        <taxon>Bacteria</taxon>
        <taxon>Pseudomonadati</taxon>
        <taxon>Pseudomonadota</taxon>
        <taxon>Gammaproteobacteria</taxon>
        <taxon>Enterobacterales</taxon>
        <taxon>Enterobacteriaceae</taxon>
        <taxon>Salmonella</taxon>
    </lineage>
</organism>
<evidence type="ECO:0000256" key="4">
    <source>
        <dbReference type="ARBA" id="ARBA00022475"/>
    </source>
</evidence>
<sequence length="278" mass="30622">MTTFLQRDDFAVTARVLGALFYYSPESHETAPLVQALLNDDWQAQWPLDAEALAPVAAMFKTHSEESLPQAWQRLFIGPYALPSPPWGSVWLDRESVLFGDSTLALRQWMRENGIQFEMQQNEPEDHFGALLLLAAWVGLLSVAYLTGTWSSPKAGAMTSRYGRGPVMLFSTAVMLGGLLLTLFTSLWLIFAGMLLFSAGFFAAHSVASSWIGPRARRAKGQASSLYLFSYYLGSSIAGTLGGVFWHSYGWNGVGGFIALMLVLAILVGTRLHHRLHA</sequence>
<feature type="transmembrane region" description="Helical" evidence="6">
    <location>
        <begin position="195"/>
        <end position="214"/>
    </location>
</feature>
<dbReference type="NCBIfam" id="NF008632">
    <property type="entry name" value="PRK11621.1"/>
    <property type="match status" value="1"/>
</dbReference>
<comment type="similarity">
    <text evidence="2">Belongs to the major facilitator superfamily.</text>
</comment>
<keyword evidence="4" id="KW-1003">Cell membrane</keyword>
<feature type="transmembrane region" description="Helical" evidence="6">
    <location>
        <begin position="128"/>
        <end position="146"/>
    </location>
</feature>
<dbReference type="InterPro" id="IPR020945">
    <property type="entry name" value="DMSO/NO3_reduct_chaperone"/>
</dbReference>
<dbReference type="AlphaFoldDB" id="A0A716QZH1"/>
<feature type="transmembrane region" description="Helical" evidence="6">
    <location>
        <begin position="226"/>
        <end position="247"/>
    </location>
</feature>
<evidence type="ECO:0000256" key="6">
    <source>
        <dbReference type="SAM" id="Phobius"/>
    </source>
</evidence>
<dbReference type="Gene3D" id="1.10.3480.10">
    <property type="entry name" value="TorD-like"/>
    <property type="match status" value="1"/>
</dbReference>
<feature type="transmembrane region" description="Helical" evidence="6">
    <location>
        <begin position="167"/>
        <end position="189"/>
    </location>
</feature>
<protein>
    <submittedName>
        <fullName evidence="7">Tat proofreading chaperone DmsD</fullName>
    </submittedName>
</protein>
<feature type="transmembrane region" description="Helical" evidence="6">
    <location>
        <begin position="253"/>
        <end position="272"/>
    </location>
</feature>
<keyword evidence="5" id="KW-0997">Cell inner membrane</keyword>
<dbReference type="SUPFAM" id="SSF89155">
    <property type="entry name" value="TorD-like"/>
    <property type="match status" value="1"/>
</dbReference>
<dbReference type="EMBL" id="DAAPCX010000011">
    <property type="protein sequence ID" value="HAD5478349.1"/>
    <property type="molecule type" value="Genomic_DNA"/>
</dbReference>
<evidence type="ECO:0000256" key="5">
    <source>
        <dbReference type="ARBA" id="ARBA00022519"/>
    </source>
</evidence>
<dbReference type="Pfam" id="PF02613">
    <property type="entry name" value="Nitrate_red_del"/>
    <property type="match status" value="1"/>
</dbReference>
<accession>A0A716QZH1</accession>
<comment type="caution">
    <text evidence="7">The sequence shown here is derived from an EMBL/GenBank/DDBJ whole genome shotgun (WGS) entry which is preliminary data.</text>
</comment>
<gene>
    <name evidence="7" type="primary">dmsD</name>
    <name evidence="7" type="ORF">G1U90_11750</name>
</gene>
<dbReference type="PANTHER" id="PTHR43271:SF1">
    <property type="entry name" value="INNER MEMBRANE TRANSPORT PROTEIN YNFM"/>
    <property type="match status" value="1"/>
</dbReference>
<dbReference type="GO" id="GO:0022857">
    <property type="term" value="F:transmembrane transporter activity"/>
    <property type="evidence" value="ECO:0007669"/>
    <property type="project" value="InterPro"/>
</dbReference>
<keyword evidence="3" id="KW-0813">Transport</keyword>
<dbReference type="PANTHER" id="PTHR43271">
    <property type="entry name" value="BLL2771 PROTEIN"/>
    <property type="match status" value="1"/>
</dbReference>
<dbReference type="GO" id="GO:0005886">
    <property type="term" value="C:plasma membrane"/>
    <property type="evidence" value="ECO:0007669"/>
    <property type="project" value="UniProtKB-SubCell"/>
</dbReference>
<evidence type="ECO:0000313" key="7">
    <source>
        <dbReference type="EMBL" id="HAD5478349.1"/>
    </source>
</evidence>
<dbReference type="InterPro" id="IPR036411">
    <property type="entry name" value="TorD-like_sf"/>
</dbReference>
<evidence type="ECO:0000256" key="1">
    <source>
        <dbReference type="ARBA" id="ARBA00004429"/>
    </source>
</evidence>
<reference evidence="7" key="2">
    <citation type="submission" date="2019-01" db="EMBL/GenBank/DDBJ databases">
        <authorList>
            <consortium name="NCBI Pathogen Detection Project"/>
        </authorList>
    </citation>
    <scope>NUCLEOTIDE SEQUENCE</scope>
    <source>
        <strain evidence="7">CT18</strain>
    </source>
</reference>
<keyword evidence="6" id="KW-0472">Membrane</keyword>
<evidence type="ECO:0000256" key="3">
    <source>
        <dbReference type="ARBA" id="ARBA00022448"/>
    </source>
</evidence>
<dbReference type="SUPFAM" id="SSF103473">
    <property type="entry name" value="MFS general substrate transporter"/>
    <property type="match status" value="1"/>
</dbReference>
<evidence type="ECO:0000256" key="2">
    <source>
        <dbReference type="ARBA" id="ARBA00008335"/>
    </source>
</evidence>